<reference evidence="2 3" key="1">
    <citation type="submission" date="2024-01" db="EMBL/GenBank/DDBJ databases">
        <title>The genomes of 5 underutilized Papilionoideae crops provide insights into root nodulation and disease resistanc.</title>
        <authorList>
            <person name="Yuan L."/>
        </authorList>
    </citation>
    <scope>NUCLEOTIDE SEQUENCE [LARGE SCALE GENOMIC DNA]</scope>
    <source>
        <strain evidence="2">ZHUSHIDOU_FW_LH</strain>
        <tissue evidence="2">Leaf</tissue>
    </source>
</reference>
<evidence type="ECO:0000313" key="3">
    <source>
        <dbReference type="Proteomes" id="UP001372338"/>
    </source>
</evidence>
<dbReference type="EMBL" id="JAYWIO010000005">
    <property type="protein sequence ID" value="KAK7261677.1"/>
    <property type="molecule type" value="Genomic_DNA"/>
</dbReference>
<dbReference type="SUPFAM" id="SSF52058">
    <property type="entry name" value="L domain-like"/>
    <property type="match status" value="1"/>
</dbReference>
<evidence type="ECO:0000313" key="2">
    <source>
        <dbReference type="EMBL" id="KAK7261677.1"/>
    </source>
</evidence>
<dbReference type="InterPro" id="IPR044974">
    <property type="entry name" value="Disease_R_plants"/>
</dbReference>
<proteinExistence type="predicted"/>
<dbReference type="InterPro" id="IPR032675">
    <property type="entry name" value="LRR_dom_sf"/>
</dbReference>
<comment type="caution">
    <text evidence="2">The sequence shown here is derived from an EMBL/GenBank/DDBJ whole genome shotgun (WGS) entry which is preliminary data.</text>
</comment>
<protein>
    <submittedName>
        <fullName evidence="2">Uncharacterized protein</fullName>
    </submittedName>
</protein>
<feature type="region of interest" description="Disordered" evidence="1">
    <location>
        <begin position="331"/>
        <end position="351"/>
    </location>
</feature>
<keyword evidence="3" id="KW-1185">Reference proteome</keyword>
<feature type="compositionally biased region" description="Basic and acidic residues" evidence="1">
    <location>
        <begin position="332"/>
        <end position="351"/>
    </location>
</feature>
<dbReference type="PANTHER" id="PTHR11017:SF570">
    <property type="entry name" value="DISEASE RESISTANCE PROTEIN (TIR-NBS CLASS)-RELATED"/>
    <property type="match status" value="1"/>
</dbReference>
<organism evidence="2 3">
    <name type="scientific">Crotalaria pallida</name>
    <name type="common">Smooth rattlebox</name>
    <name type="synonym">Crotalaria striata</name>
    <dbReference type="NCBI Taxonomy" id="3830"/>
    <lineage>
        <taxon>Eukaryota</taxon>
        <taxon>Viridiplantae</taxon>
        <taxon>Streptophyta</taxon>
        <taxon>Embryophyta</taxon>
        <taxon>Tracheophyta</taxon>
        <taxon>Spermatophyta</taxon>
        <taxon>Magnoliopsida</taxon>
        <taxon>eudicotyledons</taxon>
        <taxon>Gunneridae</taxon>
        <taxon>Pentapetalae</taxon>
        <taxon>rosids</taxon>
        <taxon>fabids</taxon>
        <taxon>Fabales</taxon>
        <taxon>Fabaceae</taxon>
        <taxon>Papilionoideae</taxon>
        <taxon>50 kb inversion clade</taxon>
        <taxon>genistoids sensu lato</taxon>
        <taxon>core genistoids</taxon>
        <taxon>Crotalarieae</taxon>
        <taxon>Crotalaria</taxon>
    </lineage>
</organism>
<dbReference type="Proteomes" id="UP001372338">
    <property type="component" value="Unassembled WGS sequence"/>
</dbReference>
<evidence type="ECO:0000256" key="1">
    <source>
        <dbReference type="SAM" id="MobiDB-lite"/>
    </source>
</evidence>
<dbReference type="Gene3D" id="3.80.10.10">
    <property type="entry name" value="Ribonuclease Inhibitor"/>
    <property type="match status" value="1"/>
</dbReference>
<dbReference type="PANTHER" id="PTHR11017">
    <property type="entry name" value="LEUCINE-RICH REPEAT-CONTAINING PROTEIN"/>
    <property type="match status" value="1"/>
</dbReference>
<accession>A0AAN9EQ42</accession>
<dbReference type="AlphaFoldDB" id="A0AAN9EQ42"/>
<sequence length="381" mass="43107">MTSSKIQTIMLDFPDVRKAIAWNGKAFKKMNNLRTLIIRNGCSDVDVEHLPNSLRVLEWREYPSSSLPSDFHPEELTILKLSYSGLASLDFLKTHKVSREAGSMVLTLPGSRIPEWFEHVSIAEPISFWFRDMFPAISLCAVITLEDDSSTPFHVHPKLNINGNAMNNYFISDHLLIEADHICIFDDIQSQFSENVNEVILENEWNYAEIWVHAAFVSDRSQLAIQTGLHVFKQKGSMEDIQFSNPYEIARDDERDSCSMVSTQISSSTNVKGLQEIHHLTSIIQQDFGGRESVNEGKGKGILACNSSSDGEKIYRSPSLELLPTTMEYEVTSEKDQHASNDESMTRDPEHQRSGQWQFSLWGLIFSVVSLCCSSFSLSAR</sequence>
<dbReference type="GO" id="GO:0006952">
    <property type="term" value="P:defense response"/>
    <property type="evidence" value="ECO:0007669"/>
    <property type="project" value="InterPro"/>
</dbReference>
<gene>
    <name evidence="2" type="ORF">RIF29_27993</name>
</gene>
<name>A0AAN9EQ42_CROPI</name>